<evidence type="ECO:0000313" key="2">
    <source>
        <dbReference type="Proteomes" id="UP000308836"/>
    </source>
</evidence>
<gene>
    <name evidence="1" type="ORF">E5336_05405</name>
</gene>
<keyword evidence="2" id="KW-1185">Reference proteome</keyword>
<dbReference type="Proteomes" id="UP000308836">
    <property type="component" value="Unassembled WGS sequence"/>
</dbReference>
<sequence length="93" mass="10492">MKNMTTSEFSRVRTGYERALALYEAGRFKPAITALKRPIRTLEYGGEKTLFLAKCYRLLAACHQALDAAGLAAHYEREAGKIEIQIKSDPEDR</sequence>
<name>A0AC61R7X8_9FIRM</name>
<accession>A0AC61R7X8</accession>
<reference evidence="1" key="1">
    <citation type="submission" date="2019-04" db="EMBL/GenBank/DDBJ databases">
        <title>Microbes associate with the intestines of laboratory mice.</title>
        <authorList>
            <person name="Navarre W."/>
            <person name="Wong E."/>
            <person name="Huang K."/>
            <person name="Tropini C."/>
            <person name="Ng K."/>
            <person name="Yu B."/>
        </authorList>
    </citation>
    <scope>NUCLEOTIDE SEQUENCE</scope>
    <source>
        <strain evidence="1">NM09_H32</strain>
    </source>
</reference>
<comment type="caution">
    <text evidence="1">The sequence shown here is derived from an EMBL/GenBank/DDBJ whole genome shotgun (WGS) entry which is preliminary data.</text>
</comment>
<dbReference type="EMBL" id="SRYG01000009">
    <property type="protein sequence ID" value="TGY66100.1"/>
    <property type="molecule type" value="Genomic_DNA"/>
</dbReference>
<evidence type="ECO:0000313" key="1">
    <source>
        <dbReference type="EMBL" id="TGY66100.1"/>
    </source>
</evidence>
<organism evidence="1 2">
    <name type="scientific">Dubosiella muris</name>
    <dbReference type="NCBI Taxonomy" id="3038133"/>
    <lineage>
        <taxon>Bacteria</taxon>
        <taxon>Bacillati</taxon>
        <taxon>Bacillota</taxon>
        <taxon>Erysipelotrichia</taxon>
        <taxon>Erysipelotrichales</taxon>
        <taxon>Erysipelotrichaceae</taxon>
        <taxon>Dubosiella</taxon>
    </lineage>
</organism>
<proteinExistence type="predicted"/>
<protein>
    <submittedName>
        <fullName evidence="1">Uncharacterized protein</fullName>
    </submittedName>
</protein>